<dbReference type="InterPro" id="IPR017884">
    <property type="entry name" value="SANT_dom"/>
</dbReference>
<evidence type="ECO:0000313" key="13">
    <source>
        <dbReference type="Proteomes" id="UP000807115"/>
    </source>
</evidence>
<reference evidence="12" key="2">
    <citation type="submission" date="2020-10" db="EMBL/GenBank/DDBJ databases">
        <authorList>
            <person name="Cooper E.A."/>
            <person name="Brenton Z.W."/>
            <person name="Flinn B.S."/>
            <person name="Jenkins J."/>
            <person name="Shu S."/>
            <person name="Flowers D."/>
            <person name="Luo F."/>
            <person name="Wang Y."/>
            <person name="Xia P."/>
            <person name="Barry K."/>
            <person name="Daum C."/>
            <person name="Lipzen A."/>
            <person name="Yoshinaga Y."/>
            <person name="Schmutz J."/>
            <person name="Saski C."/>
            <person name="Vermerris W."/>
            <person name="Kresovich S."/>
        </authorList>
    </citation>
    <scope>NUCLEOTIDE SEQUENCE</scope>
</reference>
<feature type="region of interest" description="Disordered" evidence="7">
    <location>
        <begin position="280"/>
        <end position="304"/>
    </location>
</feature>
<keyword evidence="6" id="KW-0862">Zinc</keyword>
<keyword evidence="6" id="KW-0863">Zinc-finger</keyword>
<dbReference type="InterPro" id="IPR001005">
    <property type="entry name" value="SANT/Myb"/>
</dbReference>
<dbReference type="PROSITE" id="PS51293">
    <property type="entry name" value="SANT"/>
    <property type="match status" value="1"/>
</dbReference>
<keyword evidence="6" id="KW-0479">Metal-binding</keyword>
<dbReference type="SUPFAM" id="SSF46689">
    <property type="entry name" value="Homeodomain-like"/>
    <property type="match status" value="1"/>
</dbReference>
<dbReference type="Gene3D" id="1.10.10.60">
    <property type="entry name" value="Homeodomain-like"/>
    <property type="match status" value="1"/>
</dbReference>
<organism evidence="12 13">
    <name type="scientific">Sorghum bicolor</name>
    <name type="common">Sorghum</name>
    <name type="synonym">Sorghum vulgare</name>
    <dbReference type="NCBI Taxonomy" id="4558"/>
    <lineage>
        <taxon>Eukaryota</taxon>
        <taxon>Viridiplantae</taxon>
        <taxon>Streptophyta</taxon>
        <taxon>Embryophyta</taxon>
        <taxon>Tracheophyta</taxon>
        <taxon>Spermatophyta</taxon>
        <taxon>Magnoliopsida</taxon>
        <taxon>Liliopsida</taxon>
        <taxon>Poales</taxon>
        <taxon>Poaceae</taxon>
        <taxon>PACMAD clade</taxon>
        <taxon>Panicoideae</taxon>
        <taxon>Andropogonodae</taxon>
        <taxon>Andropogoneae</taxon>
        <taxon>Sorghinae</taxon>
        <taxon>Sorghum</taxon>
    </lineage>
</organism>
<comment type="caution">
    <text evidence="12">The sequence shown here is derived from an EMBL/GenBank/DDBJ whole genome shotgun (WGS) entry which is preliminary data.</text>
</comment>
<feature type="domain" description="HTH myb-type" evidence="11">
    <location>
        <begin position="115"/>
        <end position="171"/>
    </location>
</feature>
<evidence type="ECO:0000259" key="11">
    <source>
        <dbReference type="PROSITE" id="PS51294"/>
    </source>
</evidence>
<sequence>MARKCSSCGNNGHNSRTCSGHRCQVTSISINSTSTTTSCGSLRLFGVQLQVGSSPLKKCLSMECLSPIACYGAAAASSSLSPSVSSSSSSLASIEESSQRITGGYVSDGLVVRVQDRKKGVPWTEEEHRMFLAGLDKLGRGDWRGISRHFVTTRTPTQVASHAQKYFLRQNSLTQKKRRSSLFDAVEGANKAALRRTASVSELQFPSLSPVAVDARTTKGAVPLPPCLNLMMSSASQCAGSGSGSGSSDASQTQNPSSLYLMAKPHQAQLQMPDLELKMSTSRLSEQPGGASRGTPLFGTIRVT</sequence>
<dbReference type="PROSITE" id="PS50158">
    <property type="entry name" value="ZF_CCHC"/>
    <property type="match status" value="1"/>
</dbReference>
<dbReference type="GO" id="GO:0005634">
    <property type="term" value="C:nucleus"/>
    <property type="evidence" value="ECO:0007669"/>
    <property type="project" value="UniProtKB-SubCell"/>
</dbReference>
<evidence type="ECO:0000256" key="7">
    <source>
        <dbReference type="SAM" id="MobiDB-lite"/>
    </source>
</evidence>
<comment type="subcellular location">
    <subcellularLocation>
        <location evidence="1">Nucleus</location>
    </subcellularLocation>
</comment>
<dbReference type="PANTHER" id="PTHR44191">
    <property type="entry name" value="TRANSCRIPTION FACTOR KUA1"/>
    <property type="match status" value="1"/>
</dbReference>
<dbReference type="EMBL" id="CM027688">
    <property type="protein sequence ID" value="KAG0517290.1"/>
    <property type="molecule type" value="Genomic_DNA"/>
</dbReference>
<evidence type="ECO:0000256" key="6">
    <source>
        <dbReference type="PROSITE-ProRule" id="PRU00047"/>
    </source>
</evidence>
<dbReference type="InterPro" id="IPR009057">
    <property type="entry name" value="Homeodomain-like_sf"/>
</dbReference>
<dbReference type="InterPro" id="IPR006447">
    <property type="entry name" value="Myb_dom_plants"/>
</dbReference>
<keyword evidence="4" id="KW-0804">Transcription</keyword>
<evidence type="ECO:0000256" key="5">
    <source>
        <dbReference type="ARBA" id="ARBA00023242"/>
    </source>
</evidence>
<proteinExistence type="predicted"/>
<reference evidence="12" key="1">
    <citation type="journal article" date="2019" name="BMC Genomics">
        <title>A new reference genome for Sorghum bicolor reveals high levels of sequence similarity between sweet and grain genotypes: implications for the genetics of sugar metabolism.</title>
        <authorList>
            <person name="Cooper E.A."/>
            <person name="Brenton Z.W."/>
            <person name="Flinn B.S."/>
            <person name="Jenkins J."/>
            <person name="Shu S."/>
            <person name="Flowers D."/>
            <person name="Luo F."/>
            <person name="Wang Y."/>
            <person name="Xia P."/>
            <person name="Barry K."/>
            <person name="Daum C."/>
            <person name="Lipzen A."/>
            <person name="Yoshinaga Y."/>
            <person name="Schmutz J."/>
            <person name="Saski C."/>
            <person name="Vermerris W."/>
            <person name="Kresovich S."/>
        </authorList>
    </citation>
    <scope>NUCLEOTIDE SEQUENCE</scope>
</reference>
<protein>
    <submittedName>
        <fullName evidence="12">Uncharacterized protein</fullName>
    </submittedName>
</protein>
<feature type="domain" description="SANT" evidence="10">
    <location>
        <begin position="123"/>
        <end position="171"/>
    </location>
</feature>
<dbReference type="GO" id="GO:0009744">
    <property type="term" value="P:response to sucrose"/>
    <property type="evidence" value="ECO:0007669"/>
    <property type="project" value="UniProtKB-ARBA"/>
</dbReference>
<dbReference type="PROSITE" id="PS50090">
    <property type="entry name" value="MYB_LIKE"/>
    <property type="match status" value="1"/>
</dbReference>
<evidence type="ECO:0000259" key="8">
    <source>
        <dbReference type="PROSITE" id="PS50090"/>
    </source>
</evidence>
<dbReference type="SMART" id="SM00717">
    <property type="entry name" value="SANT"/>
    <property type="match status" value="1"/>
</dbReference>
<evidence type="ECO:0000256" key="1">
    <source>
        <dbReference type="ARBA" id="ARBA00004123"/>
    </source>
</evidence>
<dbReference type="InterPro" id="IPR017930">
    <property type="entry name" value="Myb_dom"/>
</dbReference>
<dbReference type="CDD" id="cd00167">
    <property type="entry name" value="SANT"/>
    <property type="match status" value="1"/>
</dbReference>
<keyword evidence="2" id="KW-0805">Transcription regulation</keyword>
<keyword evidence="5" id="KW-0539">Nucleus</keyword>
<gene>
    <name evidence="12" type="ORF">BDA96_09G076400</name>
</gene>
<evidence type="ECO:0000313" key="12">
    <source>
        <dbReference type="EMBL" id="KAG0517290.1"/>
    </source>
</evidence>
<evidence type="ECO:0000259" key="9">
    <source>
        <dbReference type="PROSITE" id="PS50158"/>
    </source>
</evidence>
<name>A0A921QB98_SORBI</name>
<dbReference type="GO" id="GO:0003700">
    <property type="term" value="F:DNA-binding transcription factor activity"/>
    <property type="evidence" value="ECO:0007669"/>
    <property type="project" value="UniProtKB-ARBA"/>
</dbReference>
<dbReference type="AlphaFoldDB" id="A0A921QB98"/>
<accession>A0A921QB98</accession>
<dbReference type="PANTHER" id="PTHR44191:SF63">
    <property type="match status" value="1"/>
</dbReference>
<dbReference type="InterPro" id="IPR001878">
    <property type="entry name" value="Znf_CCHC"/>
</dbReference>
<dbReference type="GO" id="GO:0003677">
    <property type="term" value="F:DNA binding"/>
    <property type="evidence" value="ECO:0007669"/>
    <property type="project" value="UniProtKB-KW"/>
</dbReference>
<dbReference type="Pfam" id="PF00249">
    <property type="entry name" value="Myb_DNA-binding"/>
    <property type="match status" value="1"/>
</dbReference>
<feature type="domain" description="Myb-like" evidence="8">
    <location>
        <begin position="115"/>
        <end position="167"/>
    </location>
</feature>
<dbReference type="FunFam" id="1.10.10.60:FF:000009">
    <property type="entry name" value="transcription factor MYB1R1"/>
    <property type="match status" value="1"/>
</dbReference>
<dbReference type="GO" id="GO:0009739">
    <property type="term" value="P:response to gibberellin"/>
    <property type="evidence" value="ECO:0007669"/>
    <property type="project" value="UniProtKB-ARBA"/>
</dbReference>
<evidence type="ECO:0000256" key="4">
    <source>
        <dbReference type="ARBA" id="ARBA00023163"/>
    </source>
</evidence>
<dbReference type="NCBIfam" id="TIGR01557">
    <property type="entry name" value="myb_SHAQKYF"/>
    <property type="match status" value="1"/>
</dbReference>
<dbReference type="InterPro" id="IPR052245">
    <property type="entry name" value="Plant_Stress_Dev_TF"/>
</dbReference>
<keyword evidence="3" id="KW-0238">DNA-binding</keyword>
<evidence type="ECO:0000256" key="2">
    <source>
        <dbReference type="ARBA" id="ARBA00023015"/>
    </source>
</evidence>
<dbReference type="GO" id="GO:0008270">
    <property type="term" value="F:zinc ion binding"/>
    <property type="evidence" value="ECO:0007669"/>
    <property type="project" value="UniProtKB-KW"/>
</dbReference>
<feature type="domain" description="CCHC-type" evidence="9">
    <location>
        <begin position="3"/>
        <end position="18"/>
    </location>
</feature>
<evidence type="ECO:0000256" key="3">
    <source>
        <dbReference type="ARBA" id="ARBA00023125"/>
    </source>
</evidence>
<evidence type="ECO:0000259" key="10">
    <source>
        <dbReference type="PROSITE" id="PS51293"/>
    </source>
</evidence>
<dbReference type="PROSITE" id="PS51294">
    <property type="entry name" value="HTH_MYB"/>
    <property type="match status" value="1"/>
</dbReference>
<dbReference type="Proteomes" id="UP000807115">
    <property type="component" value="Chromosome 9"/>
</dbReference>